<evidence type="ECO:0000256" key="1">
    <source>
        <dbReference type="ARBA" id="ARBA00022676"/>
    </source>
</evidence>
<dbReference type="EMBL" id="CP002101">
    <property type="protein sequence ID" value="AEH60110.1"/>
    <property type="molecule type" value="Genomic_DNA"/>
</dbReference>
<keyword evidence="3 6" id="KW-0819">tRNA processing</keyword>
<evidence type="ECO:0000256" key="4">
    <source>
        <dbReference type="ARBA" id="ARBA00022723"/>
    </source>
</evidence>
<dbReference type="PANTHER" id="PTHR46499:SF1">
    <property type="entry name" value="QUEUINE TRNA-RIBOSYLTRANSFERASE"/>
    <property type="match status" value="1"/>
</dbReference>
<dbReference type="HAMAP" id="MF_01634">
    <property type="entry name" value="TgtA_arch"/>
    <property type="match status" value="1"/>
</dbReference>
<evidence type="ECO:0000259" key="7">
    <source>
        <dbReference type="Pfam" id="PF01702"/>
    </source>
</evidence>
<feature type="binding site" evidence="6">
    <location>
        <position position="281"/>
    </location>
    <ligand>
        <name>Zn(2+)</name>
        <dbReference type="ChEBI" id="CHEBI:29105"/>
    </ligand>
</feature>
<gene>
    <name evidence="6" type="primary">tgtA</name>
    <name evidence="8" type="ordered locus">Mzhil_0233</name>
</gene>
<evidence type="ECO:0000256" key="6">
    <source>
        <dbReference type="HAMAP-Rule" id="MF_01634"/>
    </source>
</evidence>
<evidence type="ECO:0000313" key="8">
    <source>
        <dbReference type="EMBL" id="AEH60110.1"/>
    </source>
</evidence>
<dbReference type="NCBIfam" id="TIGR00432">
    <property type="entry name" value="arcsn_tRNA_tgt"/>
    <property type="match status" value="1"/>
</dbReference>
<dbReference type="Gene3D" id="3.20.20.105">
    <property type="entry name" value="Queuine tRNA-ribosyltransferase-like"/>
    <property type="match status" value="1"/>
</dbReference>
<dbReference type="EC" id="2.4.2.48" evidence="6"/>
<evidence type="ECO:0000256" key="3">
    <source>
        <dbReference type="ARBA" id="ARBA00022694"/>
    </source>
</evidence>
<dbReference type="GO" id="GO:0005737">
    <property type="term" value="C:cytoplasm"/>
    <property type="evidence" value="ECO:0007669"/>
    <property type="project" value="TreeGrafter"/>
</dbReference>
<keyword evidence="5 6" id="KW-0862">Zinc</keyword>
<dbReference type="GO" id="GO:0008270">
    <property type="term" value="F:zinc ion binding"/>
    <property type="evidence" value="ECO:0007669"/>
    <property type="project" value="UniProtKB-UniRule"/>
</dbReference>
<protein>
    <recommendedName>
        <fullName evidence="6">tRNA-guanine(15) transglycosylase</fullName>
        <ecNumber evidence="6">2.4.2.48</ecNumber>
    </recommendedName>
    <alternativeName>
        <fullName evidence="6">7-cyano-7-deazaguanine tRNA-ribosyltransferase</fullName>
    </alternativeName>
    <alternativeName>
        <fullName evidence="6">Archaeal tRNA-guanine transglycosylase</fullName>
    </alternativeName>
</protein>
<comment type="cofactor">
    <cofactor evidence="6">
        <name>Zn(2+)</name>
        <dbReference type="ChEBI" id="CHEBI:29105"/>
    </cofactor>
    <text evidence="6">Binds 1 zinc ion per subunit.</text>
</comment>
<evidence type="ECO:0000256" key="2">
    <source>
        <dbReference type="ARBA" id="ARBA00022679"/>
    </source>
</evidence>
<keyword evidence="1 6" id="KW-0328">Glycosyltransferase</keyword>
<feature type="binding site" evidence="6">
    <location>
        <position position="193"/>
    </location>
    <ligand>
        <name>substrate</name>
    </ligand>
</feature>
<reference evidence="8" key="1">
    <citation type="submission" date="2010-07" db="EMBL/GenBank/DDBJ databases">
        <title>The complete genome of Methanosalsum zhilinae DSM 4017.</title>
        <authorList>
            <consortium name="US DOE Joint Genome Institute (JGI-PGF)"/>
            <person name="Lucas S."/>
            <person name="Copeland A."/>
            <person name="Lapidus A."/>
            <person name="Glavina del Rio T."/>
            <person name="Dalin E."/>
            <person name="Tice H."/>
            <person name="Bruce D."/>
            <person name="Goodwin L."/>
            <person name="Pitluck S."/>
            <person name="Kyrpides N."/>
            <person name="Mavromatis K."/>
            <person name="Ovchinnikova G."/>
            <person name="Daligault H."/>
            <person name="Detter J.C."/>
            <person name="Han C."/>
            <person name="Tapia R."/>
            <person name="Larimer F."/>
            <person name="Land M."/>
            <person name="Hauser L."/>
            <person name="Markowitz V."/>
            <person name="Cheng J.-F."/>
            <person name="Hugenholtz P."/>
            <person name="Woyke T."/>
            <person name="Wu D."/>
            <person name="Spring S."/>
            <person name="Schueler E."/>
            <person name="Brambilla E."/>
            <person name="Klenk H.-P."/>
            <person name="Eisen J.A."/>
        </authorList>
    </citation>
    <scope>NUCLEOTIDE SEQUENCE</scope>
    <source>
        <strain evidence="8">DSM 4017</strain>
    </source>
</reference>
<dbReference type="InterPro" id="IPR050076">
    <property type="entry name" value="ArchSynthase1/Queuine_TRR"/>
</dbReference>
<dbReference type="InterPro" id="IPR036511">
    <property type="entry name" value="TGT-like_sf"/>
</dbReference>
<dbReference type="SUPFAM" id="SSF51713">
    <property type="entry name" value="tRNA-guanine transglycosylase"/>
    <property type="match status" value="1"/>
</dbReference>
<evidence type="ECO:0000313" key="9">
    <source>
        <dbReference type="Proteomes" id="UP000006622"/>
    </source>
</evidence>
<feature type="domain" description="tRNA-guanine(15) transglycosylase-like" evidence="7">
    <location>
        <begin position="13"/>
        <end position="335"/>
    </location>
</feature>
<dbReference type="PANTHER" id="PTHR46499">
    <property type="entry name" value="QUEUINE TRNA-RIBOSYLTRANSFERASE"/>
    <property type="match status" value="1"/>
</dbReference>
<dbReference type="RefSeq" id="WP_013897549.1">
    <property type="nucleotide sequence ID" value="NC_015676.1"/>
</dbReference>
<keyword evidence="2 6" id="KW-0808">Transferase</keyword>
<dbReference type="InterPro" id="IPR002616">
    <property type="entry name" value="tRNA_ribo_trans-like"/>
</dbReference>
<dbReference type="AlphaFoldDB" id="F7XNL3"/>
<dbReference type="Pfam" id="PF01702">
    <property type="entry name" value="TGT"/>
    <property type="match status" value="1"/>
</dbReference>
<feature type="binding site" evidence="6">
    <location>
        <position position="125"/>
    </location>
    <ligand>
        <name>substrate</name>
    </ligand>
</feature>
<dbReference type="UniPathway" id="UPA00393"/>
<comment type="similarity">
    <text evidence="6">Belongs to the archaeosine tRNA-ribosyltransferase family.</text>
</comment>
<feature type="binding site" evidence="6">
    <location>
        <position position="276"/>
    </location>
    <ligand>
        <name>Zn(2+)</name>
        <dbReference type="ChEBI" id="CHEBI:29105"/>
    </ligand>
</feature>
<dbReference type="InterPro" id="IPR004804">
    <property type="entry name" value="TgtA"/>
</dbReference>
<organism evidence="8 9">
    <name type="scientific">Methanosalsum zhilinae (strain DSM 4017 / NBRC 107636 / OCM 62 / WeN5)</name>
    <name type="common">Methanohalophilus zhilinae</name>
    <dbReference type="NCBI Taxonomy" id="679901"/>
    <lineage>
        <taxon>Archaea</taxon>
        <taxon>Methanobacteriati</taxon>
        <taxon>Methanobacteriota</taxon>
        <taxon>Stenosarchaea group</taxon>
        <taxon>Methanomicrobia</taxon>
        <taxon>Methanosarcinales</taxon>
        <taxon>Methanosarcinaceae</taxon>
        <taxon>Methanosalsum</taxon>
    </lineage>
</organism>
<dbReference type="Proteomes" id="UP000006622">
    <property type="component" value="Chromosome"/>
</dbReference>
<comment type="pathway">
    <text evidence="6">tRNA modification; archaeosine-tRNA biosynthesis.</text>
</comment>
<proteinExistence type="inferred from homology"/>
<comment type="function">
    <text evidence="6">Exchanges the guanine residue with 7-cyano-7-deazaguanine (preQ0) at position 15 in the dihydrouridine loop (D-loop) of archaeal tRNAs.</text>
</comment>
<accession>F7XNL3</accession>
<feature type="binding site" evidence="6">
    <location>
        <position position="278"/>
    </location>
    <ligand>
        <name>Zn(2+)</name>
        <dbReference type="ChEBI" id="CHEBI:29105"/>
    </ligand>
</feature>
<comment type="catalytic activity">
    <reaction evidence="6">
        <text>guanosine(15) in tRNA + 7-cyano-7-carbaguanine = 7-cyano-7-carbaguanosine(15) in tRNA + guanine</text>
        <dbReference type="Rhea" id="RHEA:43164"/>
        <dbReference type="Rhea" id="RHEA-COMP:10371"/>
        <dbReference type="Rhea" id="RHEA-COMP:10372"/>
        <dbReference type="ChEBI" id="CHEBI:16235"/>
        <dbReference type="ChEBI" id="CHEBI:45075"/>
        <dbReference type="ChEBI" id="CHEBI:74269"/>
        <dbReference type="ChEBI" id="CHEBI:82850"/>
        <dbReference type="EC" id="2.4.2.48"/>
    </reaction>
</comment>
<dbReference type="HOGENOM" id="CLU_030083_0_0_2"/>
<dbReference type="KEGG" id="mzh:Mzhil_0233"/>
<keyword evidence="9" id="KW-1185">Reference proteome</keyword>
<sequence>MSSSFEILKRCASGRIGKLTTPHGVVETPTVMPVINPNIRLVSPSKMKDMGAEILITNSYIIYRSKKLADHALTRGLHSLLEYDGPIMTDSGSFQLSVYGEVEVTNEQIIDFQHKIGSDIAVPLDIPTPPDVSRDRAEEELEITTERLKNARNHLSGSTLLAGPIQGSTYRDLRTEAAKKVSEIGFDIYPIGAVVPLMESYRYADLVDVIVSSKMGLNPSSPVHLFGAGHPMMFSLAVAMGCDLLDSAAYALYAKDERYITPHGTFHLSGLKYLPCSCPVCQSYTPDEIRNSDDPVTLLAEHNLYTTFEEIRRVKQAVYDGNLLELVEMRCRSHPRLLEALERIYSYSDWLEIYDPISKSTFFYCGPESAKRPEVIRFSKRMERLNIDGSAIIRPAGSNIKNTSDFDHMLEFKPPFGAYPVELGEVYPFNAESPSVHGPESLGVALENTIRLIKLNPDAEFTFMKPDHMEHPILEKLSSIANIVNFSQ</sequence>
<feature type="active site" description="Nucleophile" evidence="6">
    <location>
        <position position="90"/>
    </location>
</feature>
<dbReference type="STRING" id="679901.Mzhil_0233"/>
<name>F7XNL3_METZD</name>
<dbReference type="SUPFAM" id="SSF88802">
    <property type="entry name" value="Pre-PUA domain"/>
    <property type="match status" value="1"/>
</dbReference>
<dbReference type="OrthoDB" id="6871at2157"/>
<dbReference type="GeneID" id="10823674"/>
<keyword evidence="4 6" id="KW-0479">Metal-binding</keyword>
<evidence type="ECO:0000256" key="5">
    <source>
        <dbReference type="ARBA" id="ARBA00022833"/>
    </source>
</evidence>
<dbReference type="NCBIfam" id="TIGR00449">
    <property type="entry name" value="tgt_general"/>
    <property type="match status" value="1"/>
</dbReference>
<dbReference type="GO" id="GO:0016763">
    <property type="term" value="F:pentosyltransferase activity"/>
    <property type="evidence" value="ECO:0007669"/>
    <property type="project" value="UniProtKB-UniRule"/>
</dbReference>
<dbReference type="GO" id="GO:0002099">
    <property type="term" value="P:tRNA wobble guanine modification"/>
    <property type="evidence" value="ECO:0007669"/>
    <property type="project" value="TreeGrafter"/>
</dbReference>